<comment type="caution">
    <text evidence="1">The sequence shown here is derived from an EMBL/GenBank/DDBJ whole genome shotgun (WGS) entry which is preliminary data.</text>
</comment>
<protein>
    <submittedName>
        <fullName evidence="1">Uncharacterized protein</fullName>
    </submittedName>
</protein>
<organism evidence="1 2">
    <name type="scientific">Brachionus plicatilis</name>
    <name type="common">Marine rotifer</name>
    <name type="synonym">Brachionus muelleri</name>
    <dbReference type="NCBI Taxonomy" id="10195"/>
    <lineage>
        <taxon>Eukaryota</taxon>
        <taxon>Metazoa</taxon>
        <taxon>Spiralia</taxon>
        <taxon>Gnathifera</taxon>
        <taxon>Rotifera</taxon>
        <taxon>Eurotatoria</taxon>
        <taxon>Monogononta</taxon>
        <taxon>Pseudotrocha</taxon>
        <taxon>Ploima</taxon>
        <taxon>Brachionidae</taxon>
        <taxon>Brachionus</taxon>
    </lineage>
</organism>
<accession>A0A3M7SBT0</accession>
<keyword evidence="2" id="KW-1185">Reference proteome</keyword>
<evidence type="ECO:0000313" key="1">
    <source>
        <dbReference type="EMBL" id="RNA33241.1"/>
    </source>
</evidence>
<name>A0A3M7SBT0_BRAPC</name>
<reference evidence="1 2" key="1">
    <citation type="journal article" date="2018" name="Sci. Rep.">
        <title>Genomic signatures of local adaptation to the degree of environmental predictability in rotifers.</title>
        <authorList>
            <person name="Franch-Gras L."/>
            <person name="Hahn C."/>
            <person name="Garcia-Roger E.M."/>
            <person name="Carmona M.J."/>
            <person name="Serra M."/>
            <person name="Gomez A."/>
        </authorList>
    </citation>
    <scope>NUCLEOTIDE SEQUENCE [LARGE SCALE GENOMIC DNA]</scope>
    <source>
        <strain evidence="1">HYR1</strain>
    </source>
</reference>
<proteinExistence type="predicted"/>
<gene>
    <name evidence="1" type="ORF">BpHYR1_014244</name>
</gene>
<dbReference type="Proteomes" id="UP000276133">
    <property type="component" value="Unassembled WGS sequence"/>
</dbReference>
<dbReference type="EMBL" id="REGN01001667">
    <property type="protein sequence ID" value="RNA33241.1"/>
    <property type="molecule type" value="Genomic_DNA"/>
</dbReference>
<dbReference type="AlphaFoldDB" id="A0A3M7SBT0"/>
<evidence type="ECO:0000313" key="2">
    <source>
        <dbReference type="Proteomes" id="UP000276133"/>
    </source>
</evidence>
<sequence>MTLRVKPISTLYSFRVNYIVPIPLILDSQEKYSFNILEFIITFSKKIIRSKSSINKNKKKSSKGLSSGQIYAEALKIYSSIESKKSLAASSQNNFLL</sequence>